<feature type="non-terminal residue" evidence="1">
    <location>
        <position position="90"/>
    </location>
</feature>
<name>A0AAN7NPU5_MYCAM</name>
<gene>
    <name evidence="1" type="ORF">QYF61_003289</name>
</gene>
<accession>A0AAN7NPU5</accession>
<sequence length="90" mass="10102">MKKKKGEKKKKTTKLFYCKGGQTLAQAAQRGCRVSILGDTENLTGHNPGQPAITSERINNELILPFRDDRLCRMLRFEGAIQTGIQENPI</sequence>
<comment type="caution">
    <text evidence="1">The sequence shown here is derived from an EMBL/GenBank/DDBJ whole genome shotgun (WGS) entry which is preliminary data.</text>
</comment>
<dbReference type="AlphaFoldDB" id="A0AAN7NPU5"/>
<reference evidence="1 2" key="1">
    <citation type="journal article" date="2023" name="J. Hered.">
        <title>Chromosome-level genome of the wood stork (Mycteria americana) provides insight into avian chromosome evolution.</title>
        <authorList>
            <person name="Flamio R. Jr."/>
            <person name="Ramstad K.M."/>
        </authorList>
    </citation>
    <scope>NUCLEOTIDE SEQUENCE [LARGE SCALE GENOMIC DNA]</scope>
    <source>
        <strain evidence="1">JAX WOST 10</strain>
    </source>
</reference>
<evidence type="ECO:0000313" key="2">
    <source>
        <dbReference type="Proteomes" id="UP001333110"/>
    </source>
</evidence>
<dbReference type="Proteomes" id="UP001333110">
    <property type="component" value="Unassembled WGS sequence"/>
</dbReference>
<evidence type="ECO:0000313" key="1">
    <source>
        <dbReference type="EMBL" id="KAK4829362.1"/>
    </source>
</evidence>
<keyword evidence="2" id="KW-1185">Reference proteome</keyword>
<dbReference type="EMBL" id="JAUNZN010000001">
    <property type="protein sequence ID" value="KAK4829362.1"/>
    <property type="molecule type" value="Genomic_DNA"/>
</dbReference>
<organism evidence="1 2">
    <name type="scientific">Mycteria americana</name>
    <name type="common">Wood stork</name>
    <dbReference type="NCBI Taxonomy" id="33587"/>
    <lineage>
        <taxon>Eukaryota</taxon>
        <taxon>Metazoa</taxon>
        <taxon>Chordata</taxon>
        <taxon>Craniata</taxon>
        <taxon>Vertebrata</taxon>
        <taxon>Euteleostomi</taxon>
        <taxon>Archelosauria</taxon>
        <taxon>Archosauria</taxon>
        <taxon>Dinosauria</taxon>
        <taxon>Saurischia</taxon>
        <taxon>Theropoda</taxon>
        <taxon>Coelurosauria</taxon>
        <taxon>Aves</taxon>
        <taxon>Neognathae</taxon>
        <taxon>Neoaves</taxon>
        <taxon>Aequornithes</taxon>
        <taxon>Ciconiiformes</taxon>
        <taxon>Ciconiidae</taxon>
        <taxon>Mycteria</taxon>
    </lineage>
</organism>
<proteinExistence type="predicted"/>
<protein>
    <submittedName>
        <fullName evidence="1">Uncharacterized protein</fullName>
    </submittedName>
</protein>